<accession>A0A6J5NTY1</accession>
<feature type="region of interest" description="Disordered" evidence="1">
    <location>
        <begin position="242"/>
        <end position="266"/>
    </location>
</feature>
<evidence type="ECO:0000256" key="1">
    <source>
        <dbReference type="SAM" id="MobiDB-lite"/>
    </source>
</evidence>
<protein>
    <submittedName>
        <fullName evidence="2">Uncharacterized protein</fullName>
    </submittedName>
</protein>
<feature type="compositionally biased region" description="Polar residues" evidence="1">
    <location>
        <begin position="242"/>
        <end position="255"/>
    </location>
</feature>
<name>A0A6J5NTY1_9CAUD</name>
<organism evidence="2">
    <name type="scientific">uncultured Caudovirales phage</name>
    <dbReference type="NCBI Taxonomy" id="2100421"/>
    <lineage>
        <taxon>Viruses</taxon>
        <taxon>Duplodnaviria</taxon>
        <taxon>Heunggongvirae</taxon>
        <taxon>Uroviricota</taxon>
        <taxon>Caudoviricetes</taxon>
        <taxon>Peduoviridae</taxon>
        <taxon>Maltschvirus</taxon>
        <taxon>Maltschvirus maltsch</taxon>
    </lineage>
</organism>
<dbReference type="NCBIfam" id="NF046043">
    <property type="entry name" value="rep_init_NGO0469"/>
    <property type="match status" value="1"/>
</dbReference>
<gene>
    <name evidence="2" type="ORF">UFOVP780_24</name>
</gene>
<dbReference type="InterPro" id="IPR059222">
    <property type="entry name" value="NGO0469-like"/>
</dbReference>
<evidence type="ECO:0000313" key="2">
    <source>
        <dbReference type="EMBL" id="CAB4162262.1"/>
    </source>
</evidence>
<dbReference type="EMBL" id="LR796730">
    <property type="protein sequence ID" value="CAB4162262.1"/>
    <property type="molecule type" value="Genomic_DNA"/>
</dbReference>
<reference evidence="2" key="1">
    <citation type="submission" date="2020-04" db="EMBL/GenBank/DDBJ databases">
        <authorList>
            <person name="Chiriac C."/>
            <person name="Salcher M."/>
            <person name="Ghai R."/>
            <person name="Kavagutti S V."/>
        </authorList>
    </citation>
    <scope>NUCLEOTIDE SEQUENCE</scope>
</reference>
<sequence>MEQHERIFLGEWDLRDIQLAEKFTIYKNQFNKNNMNQKKGIYAGGQQKEREVIAQGTHVATCYSVIEIGTCKSTFEGEEKRLKKVRITFELPNMMRTFDPMKGEQPMVISNEYTLSMSDNANLRKFISGMIGREIIGREAYDFDITNLIGMSCLLNIVHKNVGDTTYANIHNASPLIMGMESPVQINPSQCLMYSNFDFDIYNKLPKFLQEKIAATPEYQSLQDFLTHQVALAKEQSNSTPLTINTPAISESSDVAESYPEDDLPF</sequence>
<proteinExistence type="predicted"/>